<name>A0A6G4A182_9BACL</name>
<dbReference type="InterPro" id="IPR007391">
    <property type="entry name" value="Vancomycin_resist_VanW"/>
</dbReference>
<proteinExistence type="predicted"/>
<dbReference type="PANTHER" id="PTHR35788">
    <property type="entry name" value="EXPORTED PROTEIN-RELATED"/>
    <property type="match status" value="1"/>
</dbReference>
<gene>
    <name evidence="1" type="ORF">GK047_16965</name>
</gene>
<organism evidence="1">
    <name type="scientific">Paenibacillus sp. SYP-B3998</name>
    <dbReference type="NCBI Taxonomy" id="2678564"/>
    <lineage>
        <taxon>Bacteria</taxon>
        <taxon>Bacillati</taxon>
        <taxon>Bacillota</taxon>
        <taxon>Bacilli</taxon>
        <taxon>Bacillales</taxon>
        <taxon>Paenibacillaceae</taxon>
        <taxon>Paenibacillus</taxon>
    </lineage>
</organism>
<accession>A0A6G4A182</accession>
<comment type="caution">
    <text evidence="1">The sequence shown here is derived from an EMBL/GenBank/DDBJ whole genome shotgun (WGS) entry which is preliminary data.</text>
</comment>
<dbReference type="PANTHER" id="PTHR35788:SF1">
    <property type="entry name" value="EXPORTED PROTEIN"/>
    <property type="match status" value="1"/>
</dbReference>
<dbReference type="InterPro" id="IPR052913">
    <property type="entry name" value="Glycopeptide_resist_protein"/>
</dbReference>
<evidence type="ECO:0000313" key="1">
    <source>
        <dbReference type="EMBL" id="NEW07694.1"/>
    </source>
</evidence>
<sequence length="310" mass="34717">MNYGWIAGLVLFLQQNELPNSIITEESGKRIATMDRAQYSVQLIDVPIVALDQLDRLMTEIEKKVYRKPVNASINDAGNIVREITGAKLDRQAFEKKFYDHYYGQGPLQFEVPQLAIYPNVDSEMLANIRVNPIGYYVTYFNPNNKNRFHNIGLAARAINNYVVLPGKTFSFNEVVGIRTATRGYKQAKVIVRGEYSEGIGGGICQISSTLFNAVDRAGLQVIERYSHSRSVPYVPPGRDATVNWGGPDFSFTNNYNQPILIRAAALRGRIYVSISSSDVINYKPRHVPSVSETWPEEIHAGTDVGQPIP</sequence>
<protein>
    <recommendedName>
        <fullName evidence="2">Peptidoglycan binding domain-containing protein</fullName>
    </recommendedName>
</protein>
<reference evidence="1" key="1">
    <citation type="submission" date="2020-02" db="EMBL/GenBank/DDBJ databases">
        <authorList>
            <person name="Shen X.-R."/>
            <person name="Zhang Y.-X."/>
        </authorList>
    </citation>
    <scope>NUCLEOTIDE SEQUENCE</scope>
    <source>
        <strain evidence="1">SYP-B3998</strain>
    </source>
</reference>
<dbReference type="EMBL" id="JAAIKC010000006">
    <property type="protein sequence ID" value="NEW07694.1"/>
    <property type="molecule type" value="Genomic_DNA"/>
</dbReference>
<evidence type="ECO:0008006" key="2">
    <source>
        <dbReference type="Google" id="ProtNLM"/>
    </source>
</evidence>
<dbReference type="RefSeq" id="WP_163949152.1">
    <property type="nucleotide sequence ID" value="NZ_JAAIKC010000006.1"/>
</dbReference>
<dbReference type="AlphaFoldDB" id="A0A6G4A182"/>
<dbReference type="Pfam" id="PF04294">
    <property type="entry name" value="VanW"/>
    <property type="match status" value="1"/>
</dbReference>